<evidence type="ECO:0000259" key="10">
    <source>
        <dbReference type="PROSITE" id="PS52002"/>
    </source>
</evidence>
<keyword evidence="12" id="KW-1185">Reference proteome</keyword>
<evidence type="ECO:0000313" key="12">
    <source>
        <dbReference type="Proteomes" id="UP000031737"/>
    </source>
</evidence>
<keyword evidence="7 9" id="KW-0539">Nucleus</keyword>
<dbReference type="AlphaFoldDB" id="A0A061IVL5"/>
<dbReference type="InterPro" id="IPR047575">
    <property type="entry name" value="Sm"/>
</dbReference>
<dbReference type="OrthoDB" id="6425924at2759"/>
<comment type="similarity">
    <text evidence="3 9">Belongs to the snRNP core protein family.</text>
</comment>
<dbReference type="Pfam" id="PF01423">
    <property type="entry name" value="LSM"/>
    <property type="match status" value="1"/>
</dbReference>
<dbReference type="EMBL" id="AUPL01006226">
    <property type="protein sequence ID" value="ESL06105.1"/>
    <property type="molecule type" value="Genomic_DNA"/>
</dbReference>
<evidence type="ECO:0000256" key="7">
    <source>
        <dbReference type="ARBA" id="ARBA00023242"/>
    </source>
</evidence>
<evidence type="ECO:0000256" key="4">
    <source>
        <dbReference type="ARBA" id="ARBA00022490"/>
    </source>
</evidence>
<protein>
    <recommendedName>
        <fullName evidence="9">Small nuclear ribonucleoprotein Sm D3</fullName>
        <shortName evidence="9">Sm-D3</shortName>
    </recommendedName>
    <alternativeName>
        <fullName evidence="9">snRNP core protein D3</fullName>
    </alternativeName>
</protein>
<evidence type="ECO:0000256" key="3">
    <source>
        <dbReference type="ARBA" id="ARBA00008146"/>
    </source>
</evidence>
<dbReference type="GO" id="GO:0003723">
    <property type="term" value="F:RNA binding"/>
    <property type="evidence" value="ECO:0007669"/>
    <property type="project" value="InterPro"/>
</dbReference>
<dbReference type="Gene3D" id="2.30.30.100">
    <property type="match status" value="1"/>
</dbReference>
<dbReference type="GO" id="GO:0000387">
    <property type="term" value="P:spliceosomal snRNP assembly"/>
    <property type="evidence" value="ECO:0007669"/>
    <property type="project" value="UniProtKB-UniRule"/>
</dbReference>
<evidence type="ECO:0000256" key="9">
    <source>
        <dbReference type="RuleBase" id="RU365050"/>
    </source>
</evidence>
<feature type="domain" description="Sm" evidence="10">
    <location>
        <begin position="6"/>
        <end position="78"/>
    </location>
</feature>
<evidence type="ECO:0000256" key="2">
    <source>
        <dbReference type="ARBA" id="ARBA00004514"/>
    </source>
</evidence>
<dbReference type="SUPFAM" id="SSF50182">
    <property type="entry name" value="Sm-like ribonucleoproteins"/>
    <property type="match status" value="1"/>
</dbReference>
<proteinExistence type="inferred from homology"/>
<organism evidence="11 12">
    <name type="scientific">Trypanosoma rangeli SC58</name>
    <dbReference type="NCBI Taxonomy" id="429131"/>
    <lineage>
        <taxon>Eukaryota</taxon>
        <taxon>Discoba</taxon>
        <taxon>Euglenozoa</taxon>
        <taxon>Kinetoplastea</taxon>
        <taxon>Metakinetoplastina</taxon>
        <taxon>Trypanosomatida</taxon>
        <taxon>Trypanosomatidae</taxon>
        <taxon>Trypanosoma</taxon>
        <taxon>Herpetosoma</taxon>
    </lineage>
</organism>
<dbReference type="CDD" id="cd01721">
    <property type="entry name" value="Sm_D3"/>
    <property type="match status" value="1"/>
</dbReference>
<reference evidence="11 12" key="1">
    <citation type="submission" date="2013-07" db="EMBL/GenBank/DDBJ databases">
        <authorList>
            <person name="Stoco P.H."/>
            <person name="Wagner G."/>
            <person name="Gerber A."/>
            <person name="Zaha A."/>
            <person name="Thompson C."/>
            <person name="Bartholomeu D.C."/>
            <person name="Luckemeyer D.D."/>
            <person name="Bahia D."/>
            <person name="Loreto E."/>
            <person name="Prestes E.B."/>
            <person name="Lima F.M."/>
            <person name="Rodrigues-Luiz G."/>
            <person name="Vallejo G.A."/>
            <person name="Filho J.F."/>
            <person name="Monteiro K.M."/>
            <person name="Tyler K.M."/>
            <person name="de Almeida L.G."/>
            <person name="Ortiz M.F."/>
            <person name="Siervo M.A."/>
            <person name="de Moraes M.H."/>
            <person name="Cunha O.L."/>
            <person name="Mendonca-Neto R."/>
            <person name="Silva R."/>
            <person name="Teixeira S.M."/>
            <person name="Murta S.M."/>
            <person name="Sincero T.C."/>
            <person name="Mendes T.A."/>
            <person name="Urmenyi T.P."/>
            <person name="Silva V.G."/>
            <person name="da Rocha W.D."/>
            <person name="Andersson B."/>
            <person name="Romanha A.J."/>
            <person name="Steindel M."/>
            <person name="de Vasconcelos A.T."/>
            <person name="Grisard E.C."/>
        </authorList>
    </citation>
    <scope>NUCLEOTIDE SEQUENCE [LARGE SCALE GENOMIC DNA]</scope>
    <source>
        <strain evidence="11 12">SC58</strain>
    </source>
</reference>
<evidence type="ECO:0000256" key="1">
    <source>
        <dbReference type="ARBA" id="ARBA00004123"/>
    </source>
</evidence>
<keyword evidence="6 9" id="KW-0508">mRNA splicing</keyword>
<dbReference type="GO" id="GO:0005681">
    <property type="term" value="C:spliceosomal complex"/>
    <property type="evidence" value="ECO:0007669"/>
    <property type="project" value="InterPro"/>
</dbReference>
<evidence type="ECO:0000256" key="8">
    <source>
        <dbReference type="ARBA" id="ARBA00023274"/>
    </source>
</evidence>
<dbReference type="SMART" id="SM00651">
    <property type="entry name" value="Sm"/>
    <property type="match status" value="1"/>
</dbReference>
<dbReference type="InterPro" id="IPR010920">
    <property type="entry name" value="LSM_dom_sf"/>
</dbReference>
<comment type="subcellular location">
    <subcellularLocation>
        <location evidence="2">Cytoplasm</location>
        <location evidence="2">Cytosol</location>
    </subcellularLocation>
    <subcellularLocation>
        <location evidence="1 9">Nucleus</location>
    </subcellularLocation>
</comment>
<dbReference type="InterPro" id="IPR034099">
    <property type="entry name" value="SmD3"/>
</dbReference>
<dbReference type="PANTHER" id="PTHR23338">
    <property type="entry name" value="SMALL NUCLEAR RIBONUCLEOPROTEIN SM"/>
    <property type="match status" value="1"/>
</dbReference>
<dbReference type="PROSITE" id="PS52002">
    <property type="entry name" value="SM"/>
    <property type="match status" value="1"/>
</dbReference>
<keyword evidence="5 9" id="KW-0507">mRNA processing</keyword>
<keyword evidence="4" id="KW-0963">Cytoplasm</keyword>
<dbReference type="FunFam" id="2.30.30.100:FF:000058">
    <property type="entry name" value="Small nuclear ribonucleoprotein Sm D3"/>
    <property type="match status" value="1"/>
</dbReference>
<evidence type="ECO:0000256" key="5">
    <source>
        <dbReference type="ARBA" id="ARBA00022664"/>
    </source>
</evidence>
<comment type="caution">
    <text evidence="11">The sequence shown here is derived from an EMBL/GenBank/DDBJ whole genome shotgun (WGS) entry which is preliminary data.</text>
</comment>
<evidence type="ECO:0000256" key="6">
    <source>
        <dbReference type="ARBA" id="ARBA00023187"/>
    </source>
</evidence>
<gene>
    <name evidence="11" type="ORF">TRSC58_06226</name>
</gene>
<evidence type="ECO:0000313" key="11">
    <source>
        <dbReference type="EMBL" id="ESL06105.1"/>
    </source>
</evidence>
<dbReference type="Proteomes" id="UP000031737">
    <property type="component" value="Unassembled WGS sequence"/>
</dbReference>
<accession>A0A061IVL5</accession>
<name>A0A061IVL5_TRYRA</name>
<dbReference type="VEuPathDB" id="TriTrypDB:TRSC58_06226"/>
<dbReference type="InterPro" id="IPR027141">
    <property type="entry name" value="LSm4/Sm_D1/D3"/>
</dbReference>
<keyword evidence="8 9" id="KW-0687">Ribonucleoprotein</keyword>
<dbReference type="GO" id="GO:0005829">
    <property type="term" value="C:cytosol"/>
    <property type="evidence" value="ECO:0007669"/>
    <property type="project" value="UniProtKB-SubCell"/>
</dbReference>
<dbReference type="InterPro" id="IPR001163">
    <property type="entry name" value="Sm_dom_euk/arc"/>
</dbReference>
<sequence length="115" mass="12309">MSTFSIPLKVLFDAIGTTISLEVSNGELYTGTLSEVQDNMNVMLTAAKKTVKSGRTVDMKSVFVRGASIVFFQLPDALRTSPALVKAGQVVTNALDDRGNGKGFGARRAVKRGRD</sequence>